<reference evidence="2" key="1">
    <citation type="journal article" date="2012" name="Proc. Natl. Acad. Sci. U.S.A.">
        <title>Antigenic diversity is generated by distinct evolutionary mechanisms in African trypanosome species.</title>
        <authorList>
            <person name="Jackson A.P."/>
            <person name="Berry A."/>
            <person name="Aslett M."/>
            <person name="Allison H.C."/>
            <person name="Burton P."/>
            <person name="Vavrova-Anderson J."/>
            <person name="Brown R."/>
            <person name="Browne H."/>
            <person name="Corton N."/>
            <person name="Hauser H."/>
            <person name="Gamble J."/>
            <person name="Gilderthorp R."/>
            <person name="Marcello L."/>
            <person name="McQuillan J."/>
            <person name="Otto T.D."/>
            <person name="Quail M.A."/>
            <person name="Sanders M.J."/>
            <person name="van Tonder A."/>
            <person name="Ginger M.L."/>
            <person name="Field M.C."/>
            <person name="Barry J.D."/>
            <person name="Hertz-Fowler C."/>
            <person name="Berriman M."/>
        </authorList>
    </citation>
    <scope>NUCLEOTIDE SEQUENCE</scope>
    <source>
        <strain evidence="2">IL3000</strain>
    </source>
</reference>
<dbReference type="Pfam" id="PF00149">
    <property type="entry name" value="Metallophos"/>
    <property type="match status" value="1"/>
</dbReference>
<dbReference type="InterPro" id="IPR043360">
    <property type="entry name" value="PP2B"/>
</dbReference>
<organism evidence="2">
    <name type="scientific">Trypanosoma congolense (strain IL3000)</name>
    <dbReference type="NCBI Taxonomy" id="1068625"/>
    <lineage>
        <taxon>Eukaryota</taxon>
        <taxon>Discoba</taxon>
        <taxon>Euglenozoa</taxon>
        <taxon>Kinetoplastea</taxon>
        <taxon>Metakinetoplastina</taxon>
        <taxon>Trypanosomatida</taxon>
        <taxon>Trypanosomatidae</taxon>
        <taxon>Trypanosoma</taxon>
        <taxon>Nannomonas</taxon>
    </lineage>
</organism>
<dbReference type="InterPro" id="IPR004843">
    <property type="entry name" value="Calcineurin-like_PHP"/>
</dbReference>
<gene>
    <name evidence="2" type="ORF">TCIL3000_10_5520</name>
</gene>
<dbReference type="SUPFAM" id="SSF56300">
    <property type="entry name" value="Metallo-dependent phosphatases"/>
    <property type="match status" value="1"/>
</dbReference>
<dbReference type="GO" id="GO:0097720">
    <property type="term" value="P:calcineurin-mediated signaling"/>
    <property type="evidence" value="ECO:0007669"/>
    <property type="project" value="InterPro"/>
</dbReference>
<evidence type="ECO:0000259" key="1">
    <source>
        <dbReference type="SMART" id="SM00156"/>
    </source>
</evidence>
<protein>
    <submittedName>
        <fullName evidence="2">Uncharacterized protein TCIL3000_10_5520</fullName>
    </submittedName>
</protein>
<dbReference type="InterPro" id="IPR029052">
    <property type="entry name" value="Metallo-depent_PP-like"/>
</dbReference>
<dbReference type="GO" id="GO:0033192">
    <property type="term" value="F:calmodulin-dependent protein phosphatase activity"/>
    <property type="evidence" value="ECO:0007669"/>
    <property type="project" value="InterPro"/>
</dbReference>
<name>G0UWM0_TRYCI</name>
<sequence>MLSTSDVFGNNQPSRIPPPLWCEAKRDALMDGRGKVNLETMLVHFLRQGRLSKHDALSIIQNASGVLRTEPNVLKICSSSVVIVGDIRGQFYDLAKIFLMGGMFSGDTTYLFLGNYVDRSYFSTECILFLLAAKLTNPASVFLLRGNNESRFMSTLLDFKSVCLRKYHDDVYEAIMEAFNCLPLAAVVNNQYFCVHGGLSPDVTSIDNIRFIYRFREPPSKGAMCDLLWSDPFWDVENPSSMREGSGDEYYTPGNGPSYGTQPCFIDNRQRGCSYLFNYQSVKHFLLKNNLLCVVRGHEVQRDGYKLYRFNGVSNFPCMMSVFSAPNCCDGLNNKGAIIVLEKNELAVKQFYCSPHPYVLPKQLNAFQWSFPYLLESLRDIFASLLISE</sequence>
<dbReference type="PRINTS" id="PR00114">
    <property type="entry name" value="STPHPHTASE"/>
</dbReference>
<evidence type="ECO:0000313" key="2">
    <source>
        <dbReference type="EMBL" id="CCC93786.1"/>
    </source>
</evidence>
<dbReference type="AlphaFoldDB" id="G0UWM0"/>
<accession>G0UWM0</accession>
<dbReference type="InterPro" id="IPR006186">
    <property type="entry name" value="Ser/Thr-sp_prot-phosphatase"/>
</dbReference>
<dbReference type="SMART" id="SM00156">
    <property type="entry name" value="PP2Ac"/>
    <property type="match status" value="1"/>
</dbReference>
<dbReference type="PANTHER" id="PTHR45673">
    <property type="entry name" value="SERINE/THREONINE-PROTEIN PHOSPHATASE 2B CATALYTIC SUBUNIT 1-RELATED"/>
    <property type="match status" value="1"/>
</dbReference>
<dbReference type="VEuPathDB" id="TriTrypDB:TcIL3000_10_5520"/>
<dbReference type="Gene3D" id="3.60.21.10">
    <property type="match status" value="1"/>
</dbReference>
<dbReference type="EMBL" id="HE575323">
    <property type="protein sequence ID" value="CCC93786.1"/>
    <property type="molecule type" value="Genomic_DNA"/>
</dbReference>
<dbReference type="PIRSF" id="PIRSF033096">
    <property type="entry name" value="PPPtase_5"/>
    <property type="match status" value="1"/>
</dbReference>
<proteinExistence type="predicted"/>
<feature type="domain" description="Serine/threonine specific protein phosphatases" evidence="1">
    <location>
        <begin position="51"/>
        <end position="364"/>
    </location>
</feature>